<proteinExistence type="predicted"/>
<reference evidence="2 3" key="1">
    <citation type="submission" date="2011-08" db="EMBL/GenBank/DDBJ databases">
        <title>The Genome Sequence of Prevotella sp. oral taxon 302 str. F0323.</title>
        <authorList>
            <consortium name="The Broad Institute Genome Sequencing Platform"/>
            <person name="Earl A."/>
            <person name="Ward D."/>
            <person name="Feldgarden M."/>
            <person name="Gevers D."/>
            <person name="Izard J."/>
            <person name="Blanton J.M."/>
            <person name="Baranova O.V."/>
            <person name="Tanner A.C."/>
            <person name="Dewhirst F.E."/>
            <person name="Young S.K."/>
            <person name="Zeng Q."/>
            <person name="Gargeya S."/>
            <person name="Fitzgerald M."/>
            <person name="Haas B."/>
            <person name="Abouelleil A."/>
            <person name="Alvarado L."/>
            <person name="Arachchi H.M."/>
            <person name="Berlin A."/>
            <person name="Brown A."/>
            <person name="Chapman S.B."/>
            <person name="Chen Z."/>
            <person name="Dunbar C."/>
            <person name="Freedman E."/>
            <person name="Gearin G."/>
            <person name="Gellesch M."/>
            <person name="Goldberg J."/>
            <person name="Griggs A."/>
            <person name="Gujja S."/>
            <person name="Heiman D."/>
            <person name="Howarth C."/>
            <person name="Larson L."/>
            <person name="Lui A."/>
            <person name="MacDonald P.J.P."/>
            <person name="Montmayeur A."/>
            <person name="Murphy C."/>
            <person name="Neiman D."/>
            <person name="Pearson M."/>
            <person name="Priest M."/>
            <person name="Roberts A."/>
            <person name="Saif S."/>
            <person name="Shea T."/>
            <person name="Shenoy N."/>
            <person name="Sisk P."/>
            <person name="Stolte C."/>
            <person name="Sykes S."/>
            <person name="Wortman J."/>
            <person name="Nusbaum C."/>
            <person name="Birren B."/>
        </authorList>
    </citation>
    <scope>NUCLEOTIDE SEQUENCE [LARGE SCALE GENOMIC DNA]</scope>
    <source>
        <strain evidence="2 3">F0323</strain>
    </source>
</reference>
<feature type="transmembrane region" description="Helical" evidence="1">
    <location>
        <begin position="20"/>
        <end position="41"/>
    </location>
</feature>
<evidence type="ECO:0000313" key="2">
    <source>
        <dbReference type="EMBL" id="EHG22612.1"/>
    </source>
</evidence>
<dbReference type="Proteomes" id="UP000015993">
    <property type="component" value="Unassembled WGS sequence"/>
</dbReference>
<dbReference type="STRING" id="679199.HMPREF9332_01417"/>
<organism evidence="2 3">
    <name type="scientific">Alloprevotella rava F0323</name>
    <dbReference type="NCBI Taxonomy" id="679199"/>
    <lineage>
        <taxon>Bacteria</taxon>
        <taxon>Pseudomonadati</taxon>
        <taxon>Bacteroidota</taxon>
        <taxon>Bacteroidia</taxon>
        <taxon>Bacteroidales</taxon>
        <taxon>Prevotellaceae</taxon>
        <taxon>Alloprevotella</taxon>
    </lineage>
</organism>
<keyword evidence="1" id="KW-0812">Transmembrane</keyword>
<name>G5GCW6_9BACT</name>
<keyword evidence="1" id="KW-0472">Membrane</keyword>
<keyword evidence="1" id="KW-1133">Transmembrane helix</keyword>
<sequence length="59" mass="6960">MSFLHKFSHWYFNKKALPYWAIVLADSIIIILAYAVTYFIFRPQLLYGLTTVFLQNASN</sequence>
<evidence type="ECO:0000256" key="1">
    <source>
        <dbReference type="SAM" id="Phobius"/>
    </source>
</evidence>
<comment type="caution">
    <text evidence="2">The sequence shown here is derived from an EMBL/GenBank/DDBJ whole genome shotgun (WGS) entry which is preliminary data.</text>
</comment>
<dbReference type="EMBL" id="ACZK01000023">
    <property type="protein sequence ID" value="EHG22612.1"/>
    <property type="molecule type" value="Genomic_DNA"/>
</dbReference>
<evidence type="ECO:0000313" key="3">
    <source>
        <dbReference type="Proteomes" id="UP000015993"/>
    </source>
</evidence>
<protein>
    <submittedName>
        <fullName evidence="2">Uncharacterized protein</fullName>
    </submittedName>
</protein>
<dbReference type="AlphaFoldDB" id="G5GCW6"/>
<keyword evidence="3" id="KW-1185">Reference proteome</keyword>
<accession>G5GCW6</accession>
<gene>
    <name evidence="2" type="ORF">HMPREF9332_01417</name>
</gene>
<dbReference type="HOGENOM" id="CLU_2949994_0_0_10"/>